<reference evidence="2 3" key="1">
    <citation type="journal article" date="2014" name="Genome Biol. Evol.">
        <title>Comparative genomics and transcriptomics analyses reveal divergent lifestyle features of nematode endoparasitic fungus Hirsutella minnesotensis.</title>
        <authorList>
            <person name="Lai Y."/>
            <person name="Liu K."/>
            <person name="Zhang X."/>
            <person name="Zhang X."/>
            <person name="Li K."/>
            <person name="Wang N."/>
            <person name="Shu C."/>
            <person name="Wu Y."/>
            <person name="Wang C."/>
            <person name="Bushley K.E."/>
            <person name="Xiang M."/>
            <person name="Liu X."/>
        </authorList>
    </citation>
    <scope>NUCLEOTIDE SEQUENCE [LARGE SCALE GENOMIC DNA]</scope>
    <source>
        <strain evidence="2 3">3608</strain>
    </source>
</reference>
<organism evidence="2 3">
    <name type="scientific">Hirsutella minnesotensis 3608</name>
    <dbReference type="NCBI Taxonomy" id="1043627"/>
    <lineage>
        <taxon>Eukaryota</taxon>
        <taxon>Fungi</taxon>
        <taxon>Dikarya</taxon>
        <taxon>Ascomycota</taxon>
        <taxon>Pezizomycotina</taxon>
        <taxon>Sordariomycetes</taxon>
        <taxon>Hypocreomycetidae</taxon>
        <taxon>Hypocreales</taxon>
        <taxon>Ophiocordycipitaceae</taxon>
        <taxon>Hirsutella</taxon>
    </lineage>
</organism>
<proteinExistence type="predicted"/>
<protein>
    <submittedName>
        <fullName evidence="2">Uncharacterized protein</fullName>
    </submittedName>
</protein>
<sequence length="271" mass="30131">MPTPPTKQKFTFPVIGGSPSQAGKPNAATKPQDQPFTIEIERDNITQCDTGLLLMSEINAKCYAFAEVGMITNRSWTVDLLMKPWPLYERCFSPSDLDTSWRIKDPAPAKLNPEKTPPVRIMNPMPPLSPTANVQHCTGTGYLDNLRKSSSLVKEAEKITAEDGVPFATWARQLAQPGFYSIRSCLCIIVLKLLSWTSVMHFVLASGLAQPPTNASVEFLSSPSNIIRPDAKLLDFDQSYPTASPPQRNSKIYCTRYSSLKFAWKQDDTDI</sequence>
<feature type="region of interest" description="Disordered" evidence="1">
    <location>
        <begin position="1"/>
        <end position="31"/>
    </location>
</feature>
<feature type="compositionally biased region" description="Polar residues" evidence="1">
    <location>
        <begin position="18"/>
        <end position="31"/>
    </location>
</feature>
<evidence type="ECO:0000313" key="2">
    <source>
        <dbReference type="EMBL" id="KJZ71294.1"/>
    </source>
</evidence>
<accession>A0A0F8A366</accession>
<dbReference type="EMBL" id="KQ030580">
    <property type="protein sequence ID" value="KJZ71294.1"/>
    <property type="molecule type" value="Genomic_DNA"/>
</dbReference>
<keyword evidence="3" id="KW-1185">Reference proteome</keyword>
<dbReference type="AlphaFoldDB" id="A0A0F8A366"/>
<name>A0A0F8A366_9HYPO</name>
<evidence type="ECO:0000256" key="1">
    <source>
        <dbReference type="SAM" id="MobiDB-lite"/>
    </source>
</evidence>
<feature type="compositionally biased region" description="Low complexity" evidence="1">
    <location>
        <begin position="1"/>
        <end position="13"/>
    </location>
</feature>
<evidence type="ECO:0000313" key="3">
    <source>
        <dbReference type="Proteomes" id="UP000054481"/>
    </source>
</evidence>
<gene>
    <name evidence="2" type="ORF">HIM_09304</name>
</gene>
<dbReference type="Proteomes" id="UP000054481">
    <property type="component" value="Unassembled WGS sequence"/>
</dbReference>